<dbReference type="GO" id="GO:0003908">
    <property type="term" value="F:methylated-DNA-[protein]-cysteine S-methyltransferase activity"/>
    <property type="evidence" value="ECO:0007669"/>
    <property type="project" value="UniProtKB-EC"/>
</dbReference>
<dbReference type="InterPro" id="IPR052520">
    <property type="entry name" value="ATL_DNA_repair"/>
</dbReference>
<dbReference type="GO" id="GO:0006281">
    <property type="term" value="P:DNA repair"/>
    <property type="evidence" value="ECO:0007669"/>
    <property type="project" value="InterPro"/>
</dbReference>
<dbReference type="Proteomes" id="UP000253769">
    <property type="component" value="Unassembled WGS sequence"/>
</dbReference>
<comment type="caution">
    <text evidence="3">The sequence shown here is derived from an EMBL/GenBank/DDBJ whole genome shotgun (WGS) entry which is preliminary data.</text>
</comment>
<gene>
    <name evidence="3" type="ORF">DV711_13550</name>
</gene>
<keyword evidence="4" id="KW-1185">Reference proteome</keyword>
<dbReference type="EMBL" id="QQOH01000003">
    <property type="protein sequence ID" value="RDE19888.1"/>
    <property type="molecule type" value="Genomic_DNA"/>
</dbReference>
<dbReference type="OrthoDB" id="9132167at2"/>
<dbReference type="GO" id="GO:0032259">
    <property type="term" value="P:methylation"/>
    <property type="evidence" value="ECO:0007669"/>
    <property type="project" value="UniProtKB-KW"/>
</dbReference>
<evidence type="ECO:0000256" key="1">
    <source>
        <dbReference type="ARBA" id="ARBA00022763"/>
    </source>
</evidence>
<sequence length="104" mass="11655">MNESLSNAERIWQALAAIPSGHVVSYGQLAELAGLPGCARLVGHTLKKLPEGTRLPWHRVINAAGRISFEVGSPRFVEQKQRLLAEGVEFHNNRINLNRHRWNP</sequence>
<dbReference type="PANTHER" id="PTHR42942:SF1">
    <property type="entry name" value="ALKYLTRANSFERASE-LIKE PROTEIN 1"/>
    <property type="match status" value="1"/>
</dbReference>
<keyword evidence="3" id="KW-0808">Transferase</keyword>
<dbReference type="Pfam" id="PF01035">
    <property type="entry name" value="DNA_binding_1"/>
    <property type="match status" value="1"/>
</dbReference>
<evidence type="ECO:0000259" key="2">
    <source>
        <dbReference type="Pfam" id="PF01035"/>
    </source>
</evidence>
<name>A0A369WCX8_9GAMM</name>
<dbReference type="RefSeq" id="WP_114696232.1">
    <property type="nucleotide sequence ID" value="NZ_QQOH01000003.1"/>
</dbReference>
<reference evidence="3 4" key="1">
    <citation type="submission" date="2018-07" db="EMBL/GenBank/DDBJ databases">
        <title>Motiliproteus coralliicola sp. nov., a bacterium isolated from Coral.</title>
        <authorList>
            <person name="Wang G."/>
        </authorList>
    </citation>
    <scope>NUCLEOTIDE SEQUENCE [LARGE SCALE GENOMIC DNA]</scope>
    <source>
        <strain evidence="3 4">C34</strain>
    </source>
</reference>
<dbReference type="InterPro" id="IPR036217">
    <property type="entry name" value="MethylDNA_cys_MeTrfase_DNAb"/>
</dbReference>
<dbReference type="PANTHER" id="PTHR42942">
    <property type="entry name" value="6-O-METHYLGUANINE DNA METHYLTRANSFERASE"/>
    <property type="match status" value="1"/>
</dbReference>
<protein>
    <submittedName>
        <fullName evidence="3">Methylated-DNA--[protein]-cysteine S-methyltransferase</fullName>
        <ecNumber evidence="3">2.1.1.63</ecNumber>
    </submittedName>
</protein>
<keyword evidence="1" id="KW-0227">DNA damage</keyword>
<proteinExistence type="predicted"/>
<organism evidence="3 4">
    <name type="scientific">Motiliproteus coralliicola</name>
    <dbReference type="NCBI Taxonomy" id="2283196"/>
    <lineage>
        <taxon>Bacteria</taxon>
        <taxon>Pseudomonadati</taxon>
        <taxon>Pseudomonadota</taxon>
        <taxon>Gammaproteobacteria</taxon>
        <taxon>Oceanospirillales</taxon>
        <taxon>Oceanospirillaceae</taxon>
        <taxon>Motiliproteus</taxon>
    </lineage>
</organism>
<evidence type="ECO:0000313" key="4">
    <source>
        <dbReference type="Proteomes" id="UP000253769"/>
    </source>
</evidence>
<dbReference type="AlphaFoldDB" id="A0A369WCX8"/>
<evidence type="ECO:0000313" key="3">
    <source>
        <dbReference type="EMBL" id="RDE19888.1"/>
    </source>
</evidence>
<dbReference type="InterPro" id="IPR014048">
    <property type="entry name" value="MethylDNA_cys_MeTrfase_DNA-bd"/>
</dbReference>
<dbReference type="Gene3D" id="1.10.10.10">
    <property type="entry name" value="Winged helix-like DNA-binding domain superfamily/Winged helix DNA-binding domain"/>
    <property type="match status" value="1"/>
</dbReference>
<accession>A0A369WCX8</accession>
<dbReference type="EC" id="2.1.1.63" evidence="3"/>
<dbReference type="NCBIfam" id="TIGR00589">
    <property type="entry name" value="ogt"/>
    <property type="match status" value="1"/>
</dbReference>
<dbReference type="SUPFAM" id="SSF46767">
    <property type="entry name" value="Methylated DNA-protein cysteine methyltransferase, C-terminal domain"/>
    <property type="match status" value="1"/>
</dbReference>
<dbReference type="CDD" id="cd06445">
    <property type="entry name" value="ATase"/>
    <property type="match status" value="1"/>
</dbReference>
<dbReference type="InterPro" id="IPR036388">
    <property type="entry name" value="WH-like_DNA-bd_sf"/>
</dbReference>
<keyword evidence="3" id="KW-0489">Methyltransferase</keyword>
<feature type="domain" description="Methylated-DNA-[protein]-cysteine S-methyltransferase DNA binding" evidence="2">
    <location>
        <begin position="9"/>
        <end position="87"/>
    </location>
</feature>